<dbReference type="InterPro" id="IPR008276">
    <property type="entry name" value="C_nuclsd_transpt"/>
</dbReference>
<keyword evidence="5 7" id="KW-1133">Transmembrane helix</keyword>
<feature type="transmembrane region" description="Helical" evidence="7">
    <location>
        <begin position="86"/>
        <end position="105"/>
    </location>
</feature>
<evidence type="ECO:0000256" key="1">
    <source>
        <dbReference type="ARBA" id="ARBA00004651"/>
    </source>
</evidence>
<dbReference type="RefSeq" id="WP_229685444.1">
    <property type="nucleotide sequence ID" value="NZ_BMNW01000014.1"/>
</dbReference>
<protein>
    <recommendedName>
        <fullName evidence="7">Nucleoside permease</fullName>
    </recommendedName>
</protein>
<comment type="similarity">
    <text evidence="2 7">Belongs to the concentrative nucleoside transporter (CNT) (TC 2.A.41) family.</text>
</comment>
<feature type="transmembrane region" description="Helical" evidence="7">
    <location>
        <begin position="264"/>
        <end position="287"/>
    </location>
</feature>
<dbReference type="InterPro" id="IPR011642">
    <property type="entry name" value="Gate_dom"/>
</dbReference>
<dbReference type="Proteomes" id="UP000616499">
    <property type="component" value="Unassembled WGS sequence"/>
</dbReference>
<accession>A0ABQ2H3X9</accession>
<dbReference type="Pfam" id="PF07670">
    <property type="entry name" value="Gate"/>
    <property type="match status" value="1"/>
</dbReference>
<evidence type="ECO:0000313" key="11">
    <source>
        <dbReference type="EMBL" id="GGM28826.1"/>
    </source>
</evidence>
<feature type="transmembrane region" description="Helical" evidence="7">
    <location>
        <begin position="170"/>
        <end position="192"/>
    </location>
</feature>
<keyword evidence="7" id="KW-0813">Transport</keyword>
<evidence type="ECO:0000256" key="7">
    <source>
        <dbReference type="RuleBase" id="RU362018"/>
    </source>
</evidence>
<dbReference type="PANTHER" id="PTHR10590">
    <property type="entry name" value="SODIUM/NUCLEOSIDE COTRANSPORTER"/>
    <property type="match status" value="1"/>
</dbReference>
<dbReference type="Pfam" id="PF01773">
    <property type="entry name" value="Nucleos_tra2_N"/>
    <property type="match status" value="1"/>
</dbReference>
<name>A0ABQ2H3X9_9PSED</name>
<feature type="domain" description="Concentrative nucleoside transporter N-terminal" evidence="8">
    <location>
        <begin position="5"/>
        <end position="78"/>
    </location>
</feature>
<feature type="domain" description="Nucleoside transporter/FeoB GTPase Gate" evidence="10">
    <location>
        <begin position="95"/>
        <end position="192"/>
    </location>
</feature>
<evidence type="ECO:0000256" key="6">
    <source>
        <dbReference type="ARBA" id="ARBA00023136"/>
    </source>
</evidence>
<gene>
    <name evidence="11" type="ORF">GCM10009425_44210</name>
</gene>
<dbReference type="NCBIfam" id="TIGR00804">
    <property type="entry name" value="nupC"/>
    <property type="match status" value="1"/>
</dbReference>
<comment type="caution">
    <text evidence="11">The sequence shown here is derived from an EMBL/GenBank/DDBJ whole genome shotgun (WGS) entry which is preliminary data.</text>
</comment>
<evidence type="ECO:0000259" key="10">
    <source>
        <dbReference type="Pfam" id="PF07670"/>
    </source>
</evidence>
<keyword evidence="6 7" id="KW-0472">Membrane</keyword>
<evidence type="ECO:0000256" key="5">
    <source>
        <dbReference type="ARBA" id="ARBA00022989"/>
    </source>
</evidence>
<evidence type="ECO:0000313" key="12">
    <source>
        <dbReference type="Proteomes" id="UP000616499"/>
    </source>
</evidence>
<keyword evidence="12" id="KW-1185">Reference proteome</keyword>
<feature type="transmembrane region" description="Helical" evidence="7">
    <location>
        <begin position="111"/>
        <end position="133"/>
    </location>
</feature>
<evidence type="ECO:0000256" key="4">
    <source>
        <dbReference type="ARBA" id="ARBA00022692"/>
    </source>
</evidence>
<feature type="transmembrane region" description="Helical" evidence="7">
    <location>
        <begin position="359"/>
        <end position="383"/>
    </location>
</feature>
<dbReference type="EMBL" id="BMNW01000014">
    <property type="protein sequence ID" value="GGM28826.1"/>
    <property type="molecule type" value="Genomic_DNA"/>
</dbReference>
<dbReference type="InterPro" id="IPR011657">
    <property type="entry name" value="CNT_C_dom"/>
</dbReference>
<evidence type="ECO:0000256" key="3">
    <source>
        <dbReference type="ARBA" id="ARBA00022475"/>
    </source>
</evidence>
<keyword evidence="3" id="KW-1003">Cell membrane</keyword>
<comment type="subcellular location">
    <subcellularLocation>
        <location evidence="1">Cell membrane</location>
        <topology evidence="1">Multi-pass membrane protein</topology>
    </subcellularLocation>
</comment>
<sequence length="420" mass="44118">MISLVGMAVLVAIAIALSSHRRAIKPRTVLWAFALQVVLGAFALYVPWGQSTLATASNAVSSLQGYANQGIDFLFGGLSSPKMFELFGSGGFIFALKVLPVIVFFSAFISVLYYLGIMTLIIRLIGTPLRWLLGTSRAESMSATANIFVGQTEAPLVVRPFIANMTKSELFAVMVGGVASVAGSVLIGYASLGIDLKYLIAASFMAAPGGLLMAKLIVPETETPHDTLRDVLDTQTEKPANVIDAAAVGTSSGLTLALNVGAMLLVFIALIALVNGLLGWVGGLFGYPQFSLQLLLGYVFAPLAYVLGVPWSEAMQAGGLIGQKIVLNEFVAYVDLSNYIDPVKALEAGRQVLSERTQIITTFALCGFANLSSIGILLGGLGVMAPSRRQDLARLGVKAVIAGTLSNLMSAAIAGFFIAL</sequence>
<organism evidence="11 12">
    <name type="scientific">Pseudomonas asuensis</name>
    <dbReference type="NCBI Taxonomy" id="1825787"/>
    <lineage>
        <taxon>Bacteria</taxon>
        <taxon>Pseudomonadati</taxon>
        <taxon>Pseudomonadota</taxon>
        <taxon>Gammaproteobacteria</taxon>
        <taxon>Pseudomonadales</taxon>
        <taxon>Pseudomonadaceae</taxon>
        <taxon>Pseudomonas</taxon>
    </lineage>
</organism>
<evidence type="ECO:0000256" key="2">
    <source>
        <dbReference type="ARBA" id="ARBA00009033"/>
    </source>
</evidence>
<feature type="transmembrane region" description="Helical" evidence="7">
    <location>
        <begin position="28"/>
        <end position="48"/>
    </location>
</feature>
<dbReference type="Pfam" id="PF07662">
    <property type="entry name" value="Nucleos_tra2_C"/>
    <property type="match status" value="1"/>
</dbReference>
<dbReference type="InterPro" id="IPR018270">
    <property type="entry name" value="C_nuclsd_transpt_met_bac"/>
</dbReference>
<feature type="domain" description="Concentrative nucleoside transporter C-terminal" evidence="9">
    <location>
        <begin position="198"/>
        <end position="415"/>
    </location>
</feature>
<proteinExistence type="inferred from homology"/>
<feature type="transmembrane region" description="Helical" evidence="7">
    <location>
        <begin position="294"/>
        <end position="311"/>
    </location>
</feature>
<evidence type="ECO:0000259" key="8">
    <source>
        <dbReference type="Pfam" id="PF01773"/>
    </source>
</evidence>
<dbReference type="InterPro" id="IPR002668">
    <property type="entry name" value="CNT_N_dom"/>
</dbReference>
<keyword evidence="4 7" id="KW-0812">Transmembrane</keyword>
<dbReference type="PANTHER" id="PTHR10590:SF4">
    <property type="entry name" value="SOLUTE CARRIER FAMILY 28 MEMBER 3"/>
    <property type="match status" value="1"/>
</dbReference>
<evidence type="ECO:0000259" key="9">
    <source>
        <dbReference type="Pfam" id="PF07662"/>
    </source>
</evidence>
<feature type="transmembrane region" description="Helical" evidence="7">
    <location>
        <begin position="395"/>
        <end position="419"/>
    </location>
</feature>
<feature type="transmembrane region" description="Helical" evidence="7">
    <location>
        <begin position="198"/>
        <end position="218"/>
    </location>
</feature>
<reference evidence="12" key="1">
    <citation type="journal article" date="2019" name="Int. J. Syst. Evol. Microbiol.">
        <title>The Global Catalogue of Microorganisms (GCM) 10K type strain sequencing project: providing services to taxonomists for standard genome sequencing and annotation.</title>
        <authorList>
            <consortium name="The Broad Institute Genomics Platform"/>
            <consortium name="The Broad Institute Genome Sequencing Center for Infectious Disease"/>
            <person name="Wu L."/>
            <person name="Ma J."/>
        </authorList>
    </citation>
    <scope>NUCLEOTIDE SEQUENCE [LARGE SCALE GENOMIC DNA]</scope>
    <source>
        <strain evidence="12">JCM 13501</strain>
    </source>
</reference>